<reference evidence="8" key="1">
    <citation type="submission" date="2020-08" db="EMBL/GenBank/DDBJ databases">
        <title>Multicomponent nature underlies the extraordinary mechanical properties of spider dragline silk.</title>
        <authorList>
            <person name="Kono N."/>
            <person name="Nakamura H."/>
            <person name="Mori M."/>
            <person name="Yoshida Y."/>
            <person name="Ohtoshi R."/>
            <person name="Malay A.D."/>
            <person name="Moran D.A.P."/>
            <person name="Tomita M."/>
            <person name="Numata K."/>
            <person name="Arakawa K."/>
        </authorList>
    </citation>
    <scope>NUCLEOTIDE SEQUENCE</scope>
</reference>
<dbReference type="OrthoDB" id="198816at2759"/>
<sequence length="290" mass="31971">MCEPLPSVTLPLPPPPPPLPHLCLSSPKKSEMTDTLMPASCKHLPLPEISKNISYFFKDSDINIVSFCKPVQPVIQEGPCCGIVALSMASQFFSDKYKTSEEILASAKLAKFTKRGEMFSAFNMATLSSSLIDCEASVINNLSQNSQDILHNVCLGYPVLIPYDADKNHEPCLNKGLNAHWAILCGICFSVSKDLSSLFKNFTVDNEIPYIFNMVSGTETEQLLNFASKIGVFAYQGKSKHLALWDLDALILSNNNLFEVTNKYSLDDLIIPSNGLSELNDKAVLLKERA</sequence>
<evidence type="ECO:0000313" key="9">
    <source>
        <dbReference type="Proteomes" id="UP000887013"/>
    </source>
</evidence>
<comment type="caution">
    <text evidence="8">The sequence shown here is derived from an EMBL/GenBank/DDBJ whole genome shotgun (WGS) entry which is preliminary data.</text>
</comment>
<name>A0A8X6NET0_NEPPI</name>
<evidence type="ECO:0000256" key="4">
    <source>
        <dbReference type="ARBA" id="ARBA00034725"/>
    </source>
</evidence>
<accession>A0A8X6NET0</accession>
<evidence type="ECO:0000256" key="3">
    <source>
        <dbReference type="ARBA" id="ARBA00022801"/>
    </source>
</evidence>
<keyword evidence="3" id="KW-0378">Hydrolase</keyword>
<evidence type="ECO:0000256" key="1">
    <source>
        <dbReference type="ARBA" id="ARBA00022438"/>
    </source>
</evidence>
<evidence type="ECO:0000256" key="7">
    <source>
        <dbReference type="ARBA" id="ARBA00049041"/>
    </source>
</evidence>
<dbReference type="GO" id="GO:0004177">
    <property type="term" value="F:aminopeptidase activity"/>
    <property type="evidence" value="ECO:0007669"/>
    <property type="project" value="UniProtKB-KW"/>
</dbReference>
<evidence type="ECO:0000256" key="5">
    <source>
        <dbReference type="ARBA" id="ARBA00034848"/>
    </source>
</evidence>
<protein>
    <recommendedName>
        <fullName evidence="5">Actin maturation protease</fullName>
    </recommendedName>
    <alternativeName>
        <fullName evidence="6">Actin aminopeptidase ACTMAP</fullName>
    </alternativeName>
</protein>
<dbReference type="InterPro" id="IPR040043">
    <property type="entry name" value="ACTMAP"/>
</dbReference>
<evidence type="ECO:0000256" key="2">
    <source>
        <dbReference type="ARBA" id="ARBA00022670"/>
    </source>
</evidence>
<dbReference type="EMBL" id="BMAW01057459">
    <property type="protein sequence ID" value="GFT11263.1"/>
    <property type="molecule type" value="Genomic_DNA"/>
</dbReference>
<evidence type="ECO:0000256" key="6">
    <source>
        <dbReference type="ARBA" id="ARBA00034908"/>
    </source>
</evidence>
<dbReference type="PANTHER" id="PTHR28631">
    <property type="entry name" value="UPF0692 PROTEIN C19ORF54"/>
    <property type="match status" value="1"/>
</dbReference>
<keyword evidence="9" id="KW-1185">Reference proteome</keyword>
<gene>
    <name evidence="8" type="primary">si:dkey-233h2.2</name>
    <name evidence="8" type="ORF">NPIL_531301</name>
</gene>
<dbReference type="GO" id="GO:0006508">
    <property type="term" value="P:proteolysis"/>
    <property type="evidence" value="ECO:0007669"/>
    <property type="project" value="UniProtKB-KW"/>
</dbReference>
<keyword evidence="1" id="KW-0031">Aminopeptidase</keyword>
<comment type="similarity">
    <text evidence="4">Belongs to the ACTMAP family.</text>
</comment>
<keyword evidence="2" id="KW-0645">Protease</keyword>
<dbReference type="Proteomes" id="UP000887013">
    <property type="component" value="Unassembled WGS sequence"/>
</dbReference>
<evidence type="ECO:0000313" key="8">
    <source>
        <dbReference type="EMBL" id="GFT11263.1"/>
    </source>
</evidence>
<organism evidence="8 9">
    <name type="scientific">Nephila pilipes</name>
    <name type="common">Giant wood spider</name>
    <name type="synonym">Nephila maculata</name>
    <dbReference type="NCBI Taxonomy" id="299642"/>
    <lineage>
        <taxon>Eukaryota</taxon>
        <taxon>Metazoa</taxon>
        <taxon>Ecdysozoa</taxon>
        <taxon>Arthropoda</taxon>
        <taxon>Chelicerata</taxon>
        <taxon>Arachnida</taxon>
        <taxon>Araneae</taxon>
        <taxon>Araneomorphae</taxon>
        <taxon>Entelegynae</taxon>
        <taxon>Araneoidea</taxon>
        <taxon>Nephilidae</taxon>
        <taxon>Nephila</taxon>
    </lineage>
</organism>
<dbReference type="Pfam" id="PF21646">
    <property type="entry name" value="ACTMAP-like_C"/>
    <property type="match status" value="1"/>
</dbReference>
<proteinExistence type="inferred from homology"/>
<dbReference type="PANTHER" id="PTHR28631:SF1">
    <property type="entry name" value="ACTIN MATURATION PROTEASE"/>
    <property type="match status" value="1"/>
</dbReference>
<comment type="catalytic activity">
    <reaction evidence="7">
        <text>N-terminal N(alpha)-acetyl-L-cysteinyl-L-aspartyl-[protein] + H2O = N-terminal L-aspartyl-[protein] + N-acetyl-L-cysteine</text>
        <dbReference type="Rhea" id="RHEA:74579"/>
        <dbReference type="Rhea" id="RHEA-COMP:12669"/>
        <dbReference type="Rhea" id="RHEA-COMP:18395"/>
        <dbReference type="ChEBI" id="CHEBI:15377"/>
        <dbReference type="ChEBI" id="CHEBI:64720"/>
        <dbReference type="ChEBI" id="CHEBI:78236"/>
        <dbReference type="ChEBI" id="CHEBI:193599"/>
    </reaction>
    <physiologicalReaction direction="left-to-right" evidence="7">
        <dbReference type="Rhea" id="RHEA:74580"/>
    </physiologicalReaction>
</comment>
<dbReference type="AlphaFoldDB" id="A0A8X6NET0"/>